<reference evidence="1 2" key="1">
    <citation type="submission" date="2020-08" db="EMBL/GenBank/DDBJ databases">
        <title>Genome public.</title>
        <authorList>
            <person name="Liu C."/>
            <person name="Sun Q."/>
        </authorList>
    </citation>
    <scope>NUCLEOTIDE SEQUENCE [LARGE SCALE GENOMIC DNA]</scope>
    <source>
        <strain evidence="1 2">NSJ-46</strain>
    </source>
</reference>
<name>A0ABR7NA61_9FIRM</name>
<accession>A0ABR7NA61</accession>
<gene>
    <name evidence="1" type="ORF">H8716_09340</name>
</gene>
<protein>
    <recommendedName>
        <fullName evidence="3">Phosphohydrolase</fullName>
    </recommendedName>
</protein>
<proteinExistence type="predicted"/>
<dbReference type="Proteomes" id="UP000657421">
    <property type="component" value="Unassembled WGS sequence"/>
</dbReference>
<comment type="caution">
    <text evidence="1">The sequence shown here is derived from an EMBL/GenBank/DDBJ whole genome shotgun (WGS) entry which is preliminary data.</text>
</comment>
<evidence type="ECO:0000313" key="2">
    <source>
        <dbReference type="Proteomes" id="UP000657421"/>
    </source>
</evidence>
<dbReference type="RefSeq" id="WP_249308405.1">
    <property type="nucleotide sequence ID" value="NZ_JACRSZ010000008.1"/>
</dbReference>
<organism evidence="1 2">
    <name type="scientific">Jingyaoa shaoxingensis</name>
    <dbReference type="NCBI Taxonomy" id="2763671"/>
    <lineage>
        <taxon>Bacteria</taxon>
        <taxon>Bacillati</taxon>
        <taxon>Bacillota</taxon>
        <taxon>Clostridia</taxon>
        <taxon>Lachnospirales</taxon>
        <taxon>Lachnospiraceae</taxon>
        <taxon>Jingyaoa</taxon>
    </lineage>
</organism>
<evidence type="ECO:0008006" key="3">
    <source>
        <dbReference type="Google" id="ProtNLM"/>
    </source>
</evidence>
<dbReference type="EMBL" id="JACRSZ010000008">
    <property type="protein sequence ID" value="MBC8573286.1"/>
    <property type="molecule type" value="Genomic_DNA"/>
</dbReference>
<sequence length="180" mass="20798">MSSYITTYTRKHFDPVHPDPERIVIEDIAHALSLLCRGNGHVTTFWSVGQHCICCAKEAAGRGLSDRIVLACLLHDASECYMSDVPRPFKQTMQEYICQEETLLSMVYTRYLGTDLTAEEQKQIKEIDDDLLWYDMTKLLDEPQGGEAPELHFELDYTVQPFGEVEQEYLEIFKKYYGVK</sequence>
<keyword evidence="2" id="KW-1185">Reference proteome</keyword>
<evidence type="ECO:0000313" key="1">
    <source>
        <dbReference type="EMBL" id="MBC8573286.1"/>
    </source>
</evidence>
<dbReference type="Gene3D" id="1.10.3210.10">
    <property type="entry name" value="Hypothetical protein af1432"/>
    <property type="match status" value="1"/>
</dbReference>
<dbReference type="SUPFAM" id="SSF109604">
    <property type="entry name" value="HD-domain/PDEase-like"/>
    <property type="match status" value="1"/>
</dbReference>